<gene>
    <name evidence="2" type="ORF">R1flu_017096</name>
</gene>
<proteinExistence type="predicted"/>
<dbReference type="AlphaFoldDB" id="A0ABD1YPJ1"/>
<organism evidence="2 3">
    <name type="scientific">Riccia fluitans</name>
    <dbReference type="NCBI Taxonomy" id="41844"/>
    <lineage>
        <taxon>Eukaryota</taxon>
        <taxon>Viridiplantae</taxon>
        <taxon>Streptophyta</taxon>
        <taxon>Embryophyta</taxon>
        <taxon>Marchantiophyta</taxon>
        <taxon>Marchantiopsida</taxon>
        <taxon>Marchantiidae</taxon>
        <taxon>Marchantiales</taxon>
        <taxon>Ricciaceae</taxon>
        <taxon>Riccia</taxon>
    </lineage>
</organism>
<dbReference type="PANTHER" id="PTHR35509:SF4">
    <property type="entry name" value="DUF1995 DOMAIN-CONTAINING PROTEIN"/>
    <property type="match status" value="1"/>
</dbReference>
<feature type="domain" description="DUF1995" evidence="1">
    <location>
        <begin position="96"/>
        <end position="300"/>
    </location>
</feature>
<accession>A0ABD1YPJ1</accession>
<keyword evidence="3" id="KW-1185">Reference proteome</keyword>
<sequence>MALTSSASALHHYQLGGCRKARSSTGKHLPCSRCDCSPPLGAAPVGLQLRPSSRSLTAVVVSSRGLGRGSNSRRRHMVRAEISKDEPVKKKEYYLPSTLEESIDQARTASRQAIKDGVKRLQLEVPLPLIGATDLDDWPGGIQQQFKAAGPVVTSLLNGLVDSDSYKQASDYRSSIIDEGDAVGAWENDGAALVLFPTADSLEKVEALCKQDRPLLLVNSQWQSGQVISDFGFGSRRKNREDFVNTFQIVYCLKQLRILGEDVRLLKRYPGEWQVFVVDASGNGECIAVEPERPPYKMLESLLKSRKGSKAGQGWLARLFSELEFNQKSLKE</sequence>
<evidence type="ECO:0000313" key="2">
    <source>
        <dbReference type="EMBL" id="KAL2632410.1"/>
    </source>
</evidence>
<dbReference type="InterPro" id="IPR018962">
    <property type="entry name" value="DUF1995"/>
</dbReference>
<dbReference type="InterPro" id="IPR053021">
    <property type="entry name" value="Chloroplast_ADK"/>
</dbReference>
<dbReference type="Proteomes" id="UP001605036">
    <property type="component" value="Unassembled WGS sequence"/>
</dbReference>
<comment type="caution">
    <text evidence="2">The sequence shown here is derived from an EMBL/GenBank/DDBJ whole genome shotgun (WGS) entry which is preliminary data.</text>
</comment>
<evidence type="ECO:0000313" key="3">
    <source>
        <dbReference type="Proteomes" id="UP001605036"/>
    </source>
</evidence>
<protein>
    <recommendedName>
        <fullName evidence="1">DUF1995 domain-containing protein</fullName>
    </recommendedName>
</protein>
<name>A0ABD1YPJ1_9MARC</name>
<reference evidence="2 3" key="1">
    <citation type="submission" date="2024-09" db="EMBL/GenBank/DDBJ databases">
        <title>Chromosome-scale assembly of Riccia fluitans.</title>
        <authorList>
            <person name="Paukszto L."/>
            <person name="Sawicki J."/>
            <person name="Karawczyk K."/>
            <person name="Piernik-Szablinska J."/>
            <person name="Szczecinska M."/>
            <person name="Mazdziarz M."/>
        </authorList>
    </citation>
    <scope>NUCLEOTIDE SEQUENCE [LARGE SCALE GENOMIC DNA]</scope>
    <source>
        <strain evidence="2">Rf_01</strain>
        <tissue evidence="2">Aerial parts of the thallus</tissue>
    </source>
</reference>
<dbReference type="PANTHER" id="PTHR35509">
    <property type="entry name" value="DOMAIN PROTEIN, PUTATIVE (DUF1995)-RELATED"/>
    <property type="match status" value="1"/>
</dbReference>
<dbReference type="Pfam" id="PF09353">
    <property type="entry name" value="DUF1995"/>
    <property type="match status" value="1"/>
</dbReference>
<evidence type="ECO:0000259" key="1">
    <source>
        <dbReference type="Pfam" id="PF09353"/>
    </source>
</evidence>
<dbReference type="EMBL" id="JBHFFA010000004">
    <property type="protein sequence ID" value="KAL2632410.1"/>
    <property type="molecule type" value="Genomic_DNA"/>
</dbReference>